<keyword evidence="5" id="KW-0449">Lipoprotein</keyword>
<comment type="subcellular location">
    <subcellularLocation>
        <location evidence="1">Cell outer membrane</location>
        <topology evidence="1">Lipid-anchor</topology>
    </subcellularLocation>
</comment>
<evidence type="ECO:0000313" key="8">
    <source>
        <dbReference type="Proteomes" id="UP000588051"/>
    </source>
</evidence>
<evidence type="ECO:0000256" key="4">
    <source>
        <dbReference type="ARBA" id="ARBA00023139"/>
    </source>
</evidence>
<dbReference type="PANTHER" id="PTHR35603">
    <property type="match status" value="1"/>
</dbReference>
<dbReference type="RefSeq" id="WP_176804613.1">
    <property type="nucleotide sequence ID" value="NZ_JABXYJ010000009.1"/>
</dbReference>
<evidence type="ECO:0008006" key="9">
    <source>
        <dbReference type="Google" id="ProtNLM"/>
    </source>
</evidence>
<dbReference type="EMBL" id="JABXYJ010000009">
    <property type="protein sequence ID" value="NVO79083.1"/>
    <property type="molecule type" value="Genomic_DNA"/>
</dbReference>
<dbReference type="Proteomes" id="UP000588051">
    <property type="component" value="Unassembled WGS sequence"/>
</dbReference>
<gene>
    <name evidence="7" type="ORF">HV832_14730</name>
</gene>
<accession>A0A850QNX0</accession>
<comment type="caution">
    <text evidence="7">The sequence shown here is derived from an EMBL/GenBank/DDBJ whole genome shotgun (WGS) entry which is preliminary data.</text>
</comment>
<dbReference type="AlphaFoldDB" id="A0A850QNX0"/>
<proteinExistence type="predicted"/>
<keyword evidence="8" id="KW-1185">Reference proteome</keyword>
<evidence type="ECO:0000256" key="3">
    <source>
        <dbReference type="ARBA" id="ARBA00023136"/>
    </source>
</evidence>
<name>A0A850QNX0_9BURK</name>
<evidence type="ECO:0000313" key="7">
    <source>
        <dbReference type="EMBL" id="NVO79083.1"/>
    </source>
</evidence>
<dbReference type="PROSITE" id="PS51257">
    <property type="entry name" value="PROKAR_LIPOPROTEIN"/>
    <property type="match status" value="1"/>
</dbReference>
<evidence type="ECO:0000256" key="5">
    <source>
        <dbReference type="ARBA" id="ARBA00023288"/>
    </source>
</evidence>
<dbReference type="InterPro" id="IPR051407">
    <property type="entry name" value="Bact_OM_lipoprot/Surf_antigen"/>
</dbReference>
<evidence type="ECO:0000256" key="1">
    <source>
        <dbReference type="ARBA" id="ARBA00004459"/>
    </source>
</evidence>
<feature type="signal peptide" evidence="6">
    <location>
        <begin position="1"/>
        <end position="25"/>
    </location>
</feature>
<keyword evidence="3" id="KW-0472">Membrane</keyword>
<dbReference type="GO" id="GO:0009279">
    <property type="term" value="C:cell outer membrane"/>
    <property type="evidence" value="ECO:0007669"/>
    <property type="project" value="UniProtKB-SubCell"/>
</dbReference>
<keyword evidence="4" id="KW-0564">Palmitate</keyword>
<keyword evidence="2 6" id="KW-0732">Signal</keyword>
<dbReference type="PANTHER" id="PTHR35603:SF1">
    <property type="entry name" value="OUTER MEMBRANE LIPOPROTEIN SLYB"/>
    <property type="match status" value="1"/>
</dbReference>
<feature type="chain" id="PRO_5032671730" description="Outer membrane lipoprotein SlyB" evidence="6">
    <location>
        <begin position="26"/>
        <end position="155"/>
    </location>
</feature>
<sequence>MKKIWITAMATSVAAVVLLGGCATQSDSGSVYRSSQTQNEQSVRMGYVESVREVTIDKGQTGVGTAAGAALGGIAAGSSVGQGNGAIAAGIVGAVAGGILGQTIEKRNSQQRGLEITVKLDNGDMKAITQDADEIFRVGDRVRLLSNGRTTRVTH</sequence>
<reference evidence="7 8" key="1">
    <citation type="submission" date="2020-06" db="EMBL/GenBank/DDBJ databases">
        <authorList>
            <person name="Qiu C."/>
            <person name="Liu Z."/>
        </authorList>
    </citation>
    <scope>NUCLEOTIDE SEQUENCE [LARGE SCALE GENOMIC DNA]</scope>
    <source>
        <strain evidence="7 8">EM 1</strain>
    </source>
</reference>
<evidence type="ECO:0000256" key="2">
    <source>
        <dbReference type="ARBA" id="ARBA00022729"/>
    </source>
</evidence>
<evidence type="ECO:0000256" key="6">
    <source>
        <dbReference type="SAM" id="SignalP"/>
    </source>
</evidence>
<organism evidence="7 8">
    <name type="scientific">Undibacterium oligocarboniphilum</name>
    <dbReference type="NCBI Taxonomy" id="666702"/>
    <lineage>
        <taxon>Bacteria</taxon>
        <taxon>Pseudomonadati</taxon>
        <taxon>Pseudomonadota</taxon>
        <taxon>Betaproteobacteria</taxon>
        <taxon>Burkholderiales</taxon>
        <taxon>Oxalobacteraceae</taxon>
        <taxon>Undibacterium</taxon>
    </lineage>
</organism>
<protein>
    <recommendedName>
        <fullName evidence="9">Outer membrane lipoprotein SlyB</fullName>
    </recommendedName>
</protein>